<dbReference type="PANTHER" id="PTHR33883:SF7">
    <property type="entry name" value="OS04G0521600 PROTEIN"/>
    <property type="match status" value="1"/>
</dbReference>
<protein>
    <submittedName>
        <fullName evidence="1">Uncharacterized protein</fullName>
    </submittedName>
</protein>
<dbReference type="EMBL" id="JBBNAE010000005">
    <property type="protein sequence ID" value="KAK9124270.1"/>
    <property type="molecule type" value="Genomic_DNA"/>
</dbReference>
<accession>A0AAP0P0E4</accession>
<keyword evidence="2" id="KW-1185">Reference proteome</keyword>
<reference evidence="1 2" key="1">
    <citation type="submission" date="2024-01" db="EMBL/GenBank/DDBJ databases">
        <title>Genome assemblies of Stephania.</title>
        <authorList>
            <person name="Yang L."/>
        </authorList>
    </citation>
    <scope>NUCLEOTIDE SEQUENCE [LARGE SCALE GENOMIC DNA]</scope>
    <source>
        <strain evidence="1">QJT</strain>
        <tissue evidence="1">Leaf</tissue>
    </source>
</reference>
<dbReference type="Proteomes" id="UP001417504">
    <property type="component" value="Unassembled WGS sequence"/>
</dbReference>
<dbReference type="InterPro" id="IPR037490">
    <property type="entry name" value="WAP"/>
</dbReference>
<gene>
    <name evidence="1" type="ORF">Sjap_013872</name>
</gene>
<dbReference type="PANTHER" id="PTHR33883">
    <property type="entry name" value="WPP DOMAIN-ASSOCIATED PROTEIN"/>
    <property type="match status" value="1"/>
</dbReference>
<name>A0AAP0P0E4_9MAGN</name>
<evidence type="ECO:0000313" key="2">
    <source>
        <dbReference type="Proteomes" id="UP001417504"/>
    </source>
</evidence>
<organism evidence="1 2">
    <name type="scientific">Stephania japonica</name>
    <dbReference type="NCBI Taxonomy" id="461633"/>
    <lineage>
        <taxon>Eukaryota</taxon>
        <taxon>Viridiplantae</taxon>
        <taxon>Streptophyta</taxon>
        <taxon>Embryophyta</taxon>
        <taxon>Tracheophyta</taxon>
        <taxon>Spermatophyta</taxon>
        <taxon>Magnoliopsida</taxon>
        <taxon>Ranunculales</taxon>
        <taxon>Menispermaceae</taxon>
        <taxon>Menispermoideae</taxon>
        <taxon>Cissampelideae</taxon>
        <taxon>Stephania</taxon>
    </lineage>
</organism>
<comment type="caution">
    <text evidence="1">The sequence shown here is derived from an EMBL/GenBank/DDBJ whole genome shotgun (WGS) entry which is preliminary data.</text>
</comment>
<dbReference type="AlphaFoldDB" id="A0AAP0P0E4"/>
<sequence>MNEKSRFCKLAVMQLEWCLKFVEETNNYYVVVESVYERERLVSDLTKTRDRVMRRLKETEFTILEKKDRLLIERFENEVKLWKALELRERKIMSLEDQFDVHGGLIRIDDEGRDGGFCELKNFVDEQFFNIKQKPKEERMNFSKGKGTFSGSELGFEKMGSDIDILKGTLDIAFRMMCNAISLFEVRLMEQQWRWAIERDTFYTVFNGFAKDVQDLFLKGEKNNCLVMIVDNHFQLIDDIANLFRELNQLIH</sequence>
<evidence type="ECO:0000313" key="1">
    <source>
        <dbReference type="EMBL" id="KAK9124270.1"/>
    </source>
</evidence>
<proteinExistence type="predicted"/>